<evidence type="ECO:0000313" key="4">
    <source>
        <dbReference type="EMBL" id="MBR0668957.1"/>
    </source>
</evidence>
<dbReference type="Pfam" id="PF03937">
    <property type="entry name" value="Sdh5"/>
    <property type="match status" value="1"/>
</dbReference>
<evidence type="ECO:0000256" key="1">
    <source>
        <dbReference type="ARBA" id="ARBA00008571"/>
    </source>
</evidence>
<dbReference type="InterPro" id="IPR036714">
    <property type="entry name" value="SDH_sf"/>
</dbReference>
<organism evidence="4 5">
    <name type="scientific">Plastoroseomonas hellenica</name>
    <dbReference type="NCBI Taxonomy" id="2687306"/>
    <lineage>
        <taxon>Bacteria</taxon>
        <taxon>Pseudomonadati</taxon>
        <taxon>Pseudomonadota</taxon>
        <taxon>Alphaproteobacteria</taxon>
        <taxon>Acetobacterales</taxon>
        <taxon>Acetobacteraceae</taxon>
        <taxon>Plastoroseomonas</taxon>
    </lineage>
</organism>
<dbReference type="Gene3D" id="1.10.150.250">
    <property type="entry name" value="Flavinator of succinate dehydrogenase"/>
    <property type="match status" value="1"/>
</dbReference>
<proteinExistence type="inferred from homology"/>
<evidence type="ECO:0000256" key="3">
    <source>
        <dbReference type="ARBA" id="ARBA00023186"/>
    </source>
</evidence>
<accession>A0ABS5F8S8</accession>
<dbReference type="SUPFAM" id="SSF109910">
    <property type="entry name" value="YgfY-like"/>
    <property type="match status" value="1"/>
</dbReference>
<comment type="caution">
    <text evidence="4">The sequence shown here is derived from an EMBL/GenBank/DDBJ whole genome shotgun (WGS) entry which is preliminary data.</text>
</comment>
<sequence>MPAADVSAEMTEITDPRRRRLLFRAHHRGTKETDLLVGGFVARHIATFTASELDELEAVLELLDVDLADWLSGRRPIPDEVMTPMLARMAAESMQPGAGLPPGFAR</sequence>
<dbReference type="Proteomes" id="UP001196870">
    <property type="component" value="Unassembled WGS sequence"/>
</dbReference>
<keyword evidence="3" id="KW-0143">Chaperone</keyword>
<evidence type="ECO:0000313" key="5">
    <source>
        <dbReference type="Proteomes" id="UP001196870"/>
    </source>
</evidence>
<dbReference type="PANTHER" id="PTHR12469:SF2">
    <property type="entry name" value="SUCCINATE DEHYDROGENASE ASSEMBLY FACTOR 2, MITOCHONDRIAL"/>
    <property type="match status" value="1"/>
</dbReference>
<reference evidence="5" key="1">
    <citation type="journal article" date="2021" name="Syst. Appl. Microbiol.">
        <title>Roseomonas hellenica sp. nov., isolated from roots of wild-growing Alkanna tinctoria.</title>
        <authorList>
            <person name="Rat A."/>
            <person name="Naranjo H.D."/>
            <person name="Lebbe L."/>
            <person name="Cnockaert M."/>
            <person name="Krigas N."/>
            <person name="Grigoriadou K."/>
            <person name="Maloupa E."/>
            <person name="Willems A."/>
        </authorList>
    </citation>
    <scope>NUCLEOTIDE SEQUENCE [LARGE SCALE GENOMIC DNA]</scope>
    <source>
        <strain evidence="5">LMG 31523</strain>
    </source>
</reference>
<evidence type="ECO:0000256" key="2">
    <source>
        <dbReference type="ARBA" id="ARBA00019418"/>
    </source>
</evidence>
<dbReference type="InterPro" id="IPR005631">
    <property type="entry name" value="SDH"/>
</dbReference>
<dbReference type="EMBL" id="JAAGBB010000076">
    <property type="protein sequence ID" value="MBR0668957.1"/>
    <property type="molecule type" value="Genomic_DNA"/>
</dbReference>
<keyword evidence="5" id="KW-1185">Reference proteome</keyword>
<protein>
    <recommendedName>
        <fullName evidence="2">FAD assembly factor SdhE</fullName>
    </recommendedName>
</protein>
<gene>
    <name evidence="4" type="ORF">GXW71_31705</name>
</gene>
<name>A0ABS5F8S8_9PROT</name>
<comment type="similarity">
    <text evidence="1">Belongs to the SdhE FAD assembly factor family.</text>
</comment>
<dbReference type="PANTHER" id="PTHR12469">
    <property type="entry name" value="PROTEIN EMI5 HOMOLOG, MITOCHONDRIAL"/>
    <property type="match status" value="1"/>
</dbReference>